<reference evidence="1 2" key="1">
    <citation type="submission" date="2023-05" db="EMBL/GenBank/DDBJ databases">
        <title>A 100% complete, gapless, phased diploid assembly of the Scenedesmus obliquus UTEX 3031 genome.</title>
        <authorList>
            <person name="Biondi T.C."/>
            <person name="Hanschen E.R."/>
            <person name="Kwon T."/>
            <person name="Eng W."/>
            <person name="Kruse C.P.S."/>
            <person name="Koehler S.I."/>
            <person name="Kunde Y."/>
            <person name="Gleasner C.D."/>
            <person name="You Mak K.T."/>
            <person name="Polle J."/>
            <person name="Hovde B.T."/>
            <person name="Starkenburg S.R."/>
        </authorList>
    </citation>
    <scope>NUCLEOTIDE SEQUENCE [LARGE SCALE GENOMIC DNA]</scope>
    <source>
        <strain evidence="1 2">DOE0152z</strain>
    </source>
</reference>
<name>A0ABY8TRH6_TETOB</name>
<organism evidence="1 2">
    <name type="scientific">Tetradesmus obliquus</name>
    <name type="common">Green alga</name>
    <name type="synonym">Acutodesmus obliquus</name>
    <dbReference type="NCBI Taxonomy" id="3088"/>
    <lineage>
        <taxon>Eukaryota</taxon>
        <taxon>Viridiplantae</taxon>
        <taxon>Chlorophyta</taxon>
        <taxon>core chlorophytes</taxon>
        <taxon>Chlorophyceae</taxon>
        <taxon>CS clade</taxon>
        <taxon>Sphaeropleales</taxon>
        <taxon>Scenedesmaceae</taxon>
        <taxon>Tetradesmus</taxon>
    </lineage>
</organism>
<gene>
    <name evidence="1" type="ORF">OEZ85_011805</name>
</gene>
<dbReference type="Proteomes" id="UP001244341">
    <property type="component" value="Chromosome 3b"/>
</dbReference>
<proteinExistence type="predicted"/>
<evidence type="ECO:0000313" key="2">
    <source>
        <dbReference type="Proteomes" id="UP001244341"/>
    </source>
</evidence>
<accession>A0ABY8TRH6</accession>
<keyword evidence="2" id="KW-1185">Reference proteome</keyword>
<evidence type="ECO:0000313" key="1">
    <source>
        <dbReference type="EMBL" id="WIA11709.1"/>
    </source>
</evidence>
<protein>
    <submittedName>
        <fullName evidence="1">Uncharacterized protein</fullName>
    </submittedName>
</protein>
<sequence>MYSICCSFSYETYSVRGTAWPSGIRDHHFCTVHCIVQRFNKYWPHSHLSLNCALSSISQAAQQQQQ</sequence>
<dbReference type="EMBL" id="CP126210">
    <property type="protein sequence ID" value="WIA11709.1"/>
    <property type="molecule type" value="Genomic_DNA"/>
</dbReference>